<reference evidence="3" key="1">
    <citation type="submission" date="2025-08" db="UniProtKB">
        <authorList>
            <consortium name="RefSeq"/>
        </authorList>
    </citation>
    <scope>IDENTIFICATION</scope>
</reference>
<gene>
    <name evidence="3" type="primary">LOC115030840</name>
</gene>
<proteinExistence type="predicted"/>
<organism evidence="2 3">
    <name type="scientific">Mus caroli</name>
    <name type="common">Ryukyu mouse</name>
    <name type="synonym">Ricefield mouse</name>
    <dbReference type="NCBI Taxonomy" id="10089"/>
    <lineage>
        <taxon>Eukaryota</taxon>
        <taxon>Metazoa</taxon>
        <taxon>Chordata</taxon>
        <taxon>Craniata</taxon>
        <taxon>Vertebrata</taxon>
        <taxon>Euteleostomi</taxon>
        <taxon>Mammalia</taxon>
        <taxon>Eutheria</taxon>
        <taxon>Euarchontoglires</taxon>
        <taxon>Glires</taxon>
        <taxon>Rodentia</taxon>
        <taxon>Myomorpha</taxon>
        <taxon>Muroidea</taxon>
        <taxon>Muridae</taxon>
        <taxon>Murinae</taxon>
        <taxon>Mus</taxon>
        <taxon>Mus</taxon>
    </lineage>
</organism>
<accession>A0A6P7R3S3</accession>
<name>A0A6P7R3S3_MUSCR</name>
<dbReference type="GeneID" id="115030840"/>
<protein>
    <submittedName>
        <fullName evidence="3">Myocilin opposite strand protein-like</fullName>
    </submittedName>
</protein>
<sequence length="155" mass="16615">MVAFLSKATKCGSGHPPADLRFRGAVYLKPAIGPSEAMVQRNSMDKLDFQNIDLVSEINKRRKAMATRDETITKKSGEGGEMLPSMGMDQESPSKAHLMVPPAPPPSPADAADISKYKLNSLMGVDIGANTRTHLGCLGGLLKIVPEVLDFLPVL</sequence>
<evidence type="ECO:0000313" key="2">
    <source>
        <dbReference type="Proteomes" id="UP000515126"/>
    </source>
</evidence>
<dbReference type="RefSeq" id="XP_029331540.1">
    <property type="nucleotide sequence ID" value="XM_029475680.1"/>
</dbReference>
<feature type="region of interest" description="Disordered" evidence="1">
    <location>
        <begin position="63"/>
        <end position="109"/>
    </location>
</feature>
<dbReference type="AlphaFoldDB" id="A0A6P7R3S3"/>
<dbReference type="KEGG" id="mcal:115030840"/>
<dbReference type="Proteomes" id="UP000515126">
    <property type="component" value="Chromosome 1"/>
</dbReference>
<evidence type="ECO:0000313" key="3">
    <source>
        <dbReference type="RefSeq" id="XP_029331540.1"/>
    </source>
</evidence>
<evidence type="ECO:0000256" key="1">
    <source>
        <dbReference type="SAM" id="MobiDB-lite"/>
    </source>
</evidence>
<keyword evidence="2" id="KW-1185">Reference proteome</keyword>
<feature type="compositionally biased region" description="Basic and acidic residues" evidence="1">
    <location>
        <begin position="66"/>
        <end position="78"/>
    </location>
</feature>